<proteinExistence type="inferred from homology"/>
<feature type="active site" description="Proton acceptor" evidence="2">
    <location>
        <position position="122"/>
    </location>
</feature>
<feature type="short sequence motif" description="HXTX 1" evidence="2">
    <location>
        <begin position="34"/>
        <end position="37"/>
    </location>
</feature>
<keyword evidence="1 2" id="KW-0378">Hydrolase</keyword>
<reference evidence="3 4" key="1">
    <citation type="submission" date="2016-01" db="EMBL/GenBank/DDBJ databases">
        <title>Janibacter melonis strain CD11_4 genome sequencing and assembly.</title>
        <authorList>
            <person name="Nair G.R."/>
            <person name="Kaur G."/>
            <person name="Chander A.M."/>
            <person name="Mayilraj S."/>
        </authorList>
    </citation>
    <scope>NUCLEOTIDE SEQUENCE [LARGE SCALE GENOMIC DNA]</scope>
    <source>
        <strain evidence="3 4">CD11-4</strain>
    </source>
</reference>
<feature type="active site" description="Proton donor" evidence="2">
    <location>
        <position position="34"/>
    </location>
</feature>
<dbReference type="InterPro" id="IPR004175">
    <property type="entry name" value="RNA_CPDase"/>
</dbReference>
<gene>
    <name evidence="3" type="ORF">AWH69_08310</name>
</gene>
<dbReference type="Proteomes" id="UP000076976">
    <property type="component" value="Unassembled WGS sequence"/>
</dbReference>
<comment type="catalytic activity">
    <reaction evidence="2">
        <text>a 3'-end 2',3'-cyclophospho-ribonucleotide-RNA + H2O = a 3'-end 2'-phospho-ribonucleotide-RNA + H(+)</text>
        <dbReference type="Rhea" id="RHEA:11828"/>
        <dbReference type="Rhea" id="RHEA-COMP:10464"/>
        <dbReference type="Rhea" id="RHEA-COMP:17353"/>
        <dbReference type="ChEBI" id="CHEBI:15377"/>
        <dbReference type="ChEBI" id="CHEBI:15378"/>
        <dbReference type="ChEBI" id="CHEBI:83064"/>
        <dbReference type="ChEBI" id="CHEBI:173113"/>
        <dbReference type="EC" id="3.1.4.58"/>
    </reaction>
</comment>
<comment type="similarity">
    <text evidence="2">Belongs to the 2H phosphoesterase superfamily. ThpR family.</text>
</comment>
<dbReference type="Gene3D" id="3.90.1140.10">
    <property type="entry name" value="Cyclic phosphodiesterase"/>
    <property type="match status" value="1"/>
</dbReference>
<dbReference type="NCBIfam" id="TIGR02258">
    <property type="entry name" value="2_5_ligase"/>
    <property type="match status" value="1"/>
</dbReference>
<dbReference type="GO" id="GO:0008664">
    <property type="term" value="F:RNA 2',3'-cyclic 3'-phosphodiesterase activity"/>
    <property type="evidence" value="ECO:0007669"/>
    <property type="project" value="UniProtKB-EC"/>
</dbReference>
<accession>A0A176QE74</accession>
<name>A0A176QE74_9MICO</name>
<dbReference type="EC" id="3.1.4.58" evidence="2"/>
<dbReference type="PANTHER" id="PTHR35561">
    <property type="entry name" value="RNA 2',3'-CYCLIC PHOSPHODIESTERASE"/>
    <property type="match status" value="1"/>
</dbReference>
<comment type="caution">
    <text evidence="3">The sequence shown here is derived from an EMBL/GenBank/DDBJ whole genome shotgun (WGS) entry which is preliminary data.</text>
</comment>
<evidence type="ECO:0000313" key="4">
    <source>
        <dbReference type="Proteomes" id="UP000076976"/>
    </source>
</evidence>
<dbReference type="SUPFAM" id="SSF55144">
    <property type="entry name" value="LigT-like"/>
    <property type="match status" value="1"/>
</dbReference>
<dbReference type="STRING" id="262209.AWH69_08310"/>
<dbReference type="HAMAP" id="MF_01940">
    <property type="entry name" value="RNA_CPDase"/>
    <property type="match status" value="1"/>
</dbReference>
<dbReference type="Pfam" id="PF13563">
    <property type="entry name" value="2_5_RNA_ligase2"/>
    <property type="match status" value="1"/>
</dbReference>
<sequence length="193" mass="20516">MFVAVALREAVREDLAAFLEPREGMPWVDPAQWHLTLAFMASVPPSRADELVERLAHAAGRVAPFALSLGGAGSFPHAGRASVLWLGVDDAAQDPLARLARACRAAASVSGASPDGRAFVPHLTLARLRRPVEATRWLRVLDAWRAAPFVVDEVELVASFLGEGAKGRPRHEVVAALRLGADALPPGAALREG</sequence>
<feature type="short sequence motif" description="HXTX 2" evidence="2">
    <location>
        <begin position="122"/>
        <end position="125"/>
    </location>
</feature>
<dbReference type="EMBL" id="LQZG01000002">
    <property type="protein sequence ID" value="OAB88001.1"/>
    <property type="molecule type" value="Genomic_DNA"/>
</dbReference>
<dbReference type="InterPro" id="IPR009097">
    <property type="entry name" value="Cyclic_Pdiesterase"/>
</dbReference>
<evidence type="ECO:0000256" key="2">
    <source>
        <dbReference type="HAMAP-Rule" id="MF_01940"/>
    </source>
</evidence>
<evidence type="ECO:0000313" key="3">
    <source>
        <dbReference type="EMBL" id="OAB88001.1"/>
    </source>
</evidence>
<comment type="function">
    <text evidence="2">Hydrolyzes RNA 2',3'-cyclic phosphodiester to an RNA 2'-phosphomonoester.</text>
</comment>
<dbReference type="AlphaFoldDB" id="A0A176QE74"/>
<organism evidence="3 4">
    <name type="scientific">Janibacter melonis</name>
    <dbReference type="NCBI Taxonomy" id="262209"/>
    <lineage>
        <taxon>Bacteria</taxon>
        <taxon>Bacillati</taxon>
        <taxon>Actinomycetota</taxon>
        <taxon>Actinomycetes</taxon>
        <taxon>Micrococcales</taxon>
        <taxon>Intrasporangiaceae</taxon>
        <taxon>Janibacter</taxon>
    </lineage>
</organism>
<keyword evidence="4" id="KW-1185">Reference proteome</keyword>
<dbReference type="GO" id="GO:0004113">
    <property type="term" value="F:2',3'-cyclic-nucleotide 3'-phosphodiesterase activity"/>
    <property type="evidence" value="ECO:0007669"/>
    <property type="project" value="InterPro"/>
</dbReference>
<evidence type="ECO:0000256" key="1">
    <source>
        <dbReference type="ARBA" id="ARBA00022801"/>
    </source>
</evidence>
<dbReference type="PANTHER" id="PTHR35561:SF1">
    <property type="entry name" value="RNA 2',3'-CYCLIC PHOSPHODIESTERASE"/>
    <property type="match status" value="1"/>
</dbReference>
<protein>
    <recommendedName>
        <fullName evidence="2">RNA 2',3'-cyclic phosphodiesterase</fullName>
        <shortName evidence="2">RNA 2',3'-CPDase</shortName>
        <ecNumber evidence="2">3.1.4.58</ecNumber>
    </recommendedName>
</protein>